<evidence type="ECO:0000313" key="4">
    <source>
        <dbReference type="EMBL" id="XBH14691.1"/>
    </source>
</evidence>
<protein>
    <submittedName>
        <fullName evidence="4">Efflux transporter outer membrane subunit</fullName>
    </submittedName>
</protein>
<dbReference type="PANTHER" id="PTHR30203:SF33">
    <property type="entry name" value="BLR4455 PROTEIN"/>
    <property type="match status" value="1"/>
</dbReference>
<dbReference type="GO" id="GO:0005886">
    <property type="term" value="C:plasma membrane"/>
    <property type="evidence" value="ECO:0007669"/>
    <property type="project" value="UniProtKB-SubCell"/>
</dbReference>
<dbReference type="PANTHER" id="PTHR30203">
    <property type="entry name" value="OUTER MEMBRANE CATION EFFLUX PROTEIN"/>
    <property type="match status" value="1"/>
</dbReference>
<dbReference type="SUPFAM" id="SSF56954">
    <property type="entry name" value="Outer membrane efflux proteins (OEP)"/>
    <property type="match status" value="1"/>
</dbReference>
<keyword evidence="2" id="KW-0732">Signal</keyword>
<organism evidence="4">
    <name type="scientific">Edaphobacter paludis</name>
    <dbReference type="NCBI Taxonomy" id="3035702"/>
    <lineage>
        <taxon>Bacteria</taxon>
        <taxon>Pseudomonadati</taxon>
        <taxon>Acidobacteriota</taxon>
        <taxon>Terriglobia</taxon>
        <taxon>Terriglobales</taxon>
        <taxon>Acidobacteriaceae</taxon>
        <taxon>Edaphobacter</taxon>
    </lineage>
</organism>
<dbReference type="RefSeq" id="WP_348268749.1">
    <property type="nucleotide sequence ID" value="NZ_CP121194.1"/>
</dbReference>
<evidence type="ECO:0000256" key="1">
    <source>
        <dbReference type="ARBA" id="ARBA00007613"/>
    </source>
</evidence>
<dbReference type="InterPro" id="IPR003423">
    <property type="entry name" value="OMP_efflux"/>
</dbReference>
<feature type="chain" id="PRO_5043083333" evidence="2">
    <location>
        <begin position="26"/>
        <end position="489"/>
    </location>
</feature>
<sequence length="489" mass="53375">MNAPRFHTVIAHVARASLVMLCLLASGCHLGPAYRLPAVPTTPSYEEKGPSLWKTAEPKDGAIRGRWWQMFQDPQLNALEERVDAGNQNIAAAIARYDAARAVVRQTRSQYFPTVTTTPALSNSRVAVVPYTVAASGTTYTEYSFPVTASWEPDFWGRVRKNVQVNAYTAQSSAADMENVRLLAHADLASDYFQLRGVEAQKEILDSTLMAWQKYLSLTRGLMKSGLATEEAVAAAESQLKAAQAQDTNLDIARAQYEHAIAVLLGKPPSAVSLPAATKDVHLPQIPIGVPAELLERRPDIATTERAIAAANAQIGVARTAYFPNVLLSATGGIESLSFADWFAWPSRFWSIGPAAMETLLDSGLRRATAAQYRAMYDESVANYRQTALTAFQQVEDNLAALRILSQDLQEQDAAVQSARRYVSQAMARNTAGLDPYLNVLTAQVSLLVYQQTYVGFQTQQKLATVQLIEALGGGWETTKLPSPKQASH</sequence>
<dbReference type="Pfam" id="PF02321">
    <property type="entry name" value="OEP"/>
    <property type="match status" value="2"/>
</dbReference>
<dbReference type="AlphaFoldDB" id="A0AAU7DBE4"/>
<keyword evidence="2" id="KW-0564">Palmitate</keyword>
<dbReference type="Gene3D" id="2.20.200.10">
    <property type="entry name" value="Outer membrane efflux proteins (OEP)"/>
    <property type="match status" value="1"/>
</dbReference>
<keyword evidence="2" id="KW-1134">Transmembrane beta strand</keyword>
<keyword evidence="2" id="KW-0472">Membrane</keyword>
<accession>A0AAU7DBE4</accession>
<dbReference type="Gene3D" id="1.20.1600.10">
    <property type="entry name" value="Outer membrane efflux proteins (OEP)"/>
    <property type="match status" value="1"/>
</dbReference>
<dbReference type="EMBL" id="CP121194">
    <property type="protein sequence ID" value="XBH11261.1"/>
    <property type="molecule type" value="Genomic_DNA"/>
</dbReference>
<reference evidence="4" key="1">
    <citation type="submission" date="2023-03" db="EMBL/GenBank/DDBJ databases">
        <title>Edaphobacter sp.</title>
        <authorList>
            <person name="Huber K.J."/>
            <person name="Papendorf J."/>
            <person name="Pilke C."/>
            <person name="Bunk B."/>
            <person name="Sproeer C."/>
            <person name="Pester M."/>
        </authorList>
    </citation>
    <scope>NUCLEOTIDE SEQUENCE</scope>
    <source>
        <strain evidence="3">DSM 109919</strain>
        <strain evidence="4">DSM 109920</strain>
    </source>
</reference>
<comment type="subcellular location">
    <subcellularLocation>
        <location evidence="2">Cell membrane</location>
        <topology evidence="2">Lipid-anchor</topology>
    </subcellularLocation>
</comment>
<comment type="similarity">
    <text evidence="1 2">Belongs to the outer membrane factor (OMF) (TC 1.B.17) family.</text>
</comment>
<evidence type="ECO:0000313" key="3">
    <source>
        <dbReference type="EMBL" id="XBH11261.1"/>
    </source>
</evidence>
<dbReference type="NCBIfam" id="TIGR01845">
    <property type="entry name" value="outer_NodT"/>
    <property type="match status" value="1"/>
</dbReference>
<feature type="signal peptide" evidence="2">
    <location>
        <begin position="1"/>
        <end position="25"/>
    </location>
</feature>
<dbReference type="KEGG" id="epl:P4G45_05905"/>
<dbReference type="EMBL" id="CP121195">
    <property type="protein sequence ID" value="XBH14691.1"/>
    <property type="molecule type" value="Genomic_DNA"/>
</dbReference>
<gene>
    <name evidence="3" type="ORF">P4G45_05905</name>
    <name evidence="4" type="ORF">P8936_05880</name>
</gene>
<name>A0AAU7DBE4_9BACT</name>
<dbReference type="GO" id="GO:0015562">
    <property type="term" value="F:efflux transmembrane transporter activity"/>
    <property type="evidence" value="ECO:0007669"/>
    <property type="project" value="InterPro"/>
</dbReference>
<keyword evidence="2" id="KW-0812">Transmembrane</keyword>
<dbReference type="InterPro" id="IPR010131">
    <property type="entry name" value="MdtP/NodT-like"/>
</dbReference>
<dbReference type="PROSITE" id="PS51257">
    <property type="entry name" value="PROKAR_LIPOPROTEIN"/>
    <property type="match status" value="1"/>
</dbReference>
<keyword evidence="2" id="KW-0449">Lipoprotein</keyword>
<evidence type="ECO:0000256" key="2">
    <source>
        <dbReference type="RuleBase" id="RU362097"/>
    </source>
</evidence>
<accession>A0AAU7D1N6</accession>
<proteinExistence type="inferred from homology"/>